<evidence type="ECO:0000313" key="4">
    <source>
        <dbReference type="RefSeq" id="XP_014522189.1"/>
    </source>
</evidence>
<reference evidence="4" key="1">
    <citation type="submission" date="2025-08" db="UniProtKB">
        <authorList>
            <consortium name="RefSeq"/>
        </authorList>
    </citation>
    <scope>IDENTIFICATION</scope>
    <source>
        <tissue evidence="4">Leaf</tissue>
    </source>
</reference>
<dbReference type="PANTHER" id="PTHR37610">
    <property type="entry name" value="CCHC-TYPE DOMAIN-CONTAINING PROTEIN"/>
    <property type="match status" value="1"/>
</dbReference>
<keyword evidence="3" id="KW-1185">Reference proteome</keyword>
<dbReference type="Proteomes" id="UP000087766">
    <property type="component" value="Unplaced"/>
</dbReference>
<accession>A0A1S3VVU8</accession>
<protein>
    <submittedName>
        <fullName evidence="4">Uncharacterized protein LOC106778713</fullName>
    </submittedName>
</protein>
<dbReference type="KEGG" id="vra:106778713"/>
<dbReference type="PANTHER" id="PTHR37610:SF55">
    <property type="entry name" value="RETROTRANSPOSON COPIA-LIKE N-TERMINAL DOMAIN-CONTAINING PROTEIN"/>
    <property type="match status" value="1"/>
</dbReference>
<dbReference type="Pfam" id="PF14244">
    <property type="entry name" value="Retrotran_gag_3"/>
    <property type="match status" value="1"/>
</dbReference>
<feature type="region of interest" description="Disordered" evidence="1">
    <location>
        <begin position="500"/>
        <end position="531"/>
    </location>
</feature>
<dbReference type="RefSeq" id="XP_014522189.1">
    <property type="nucleotide sequence ID" value="XM_014666703.1"/>
</dbReference>
<dbReference type="OrthoDB" id="5544992at2759"/>
<dbReference type="InterPro" id="IPR029472">
    <property type="entry name" value="Copia-like_N"/>
</dbReference>
<sequence>MATTNTSFSAQDNTPLYLYLHPNENPAISLVSPVLNTTNCHSWSRSFITALSAKNKLEFILGTTIQPLKTDASFPAWFRCNSMVVSWLLHFVSPSIRESIIWMDHAIDIWTDLKNRFAQGDLARISMLQMEAITLSQGELSVTEFFTKLWVIWDYLDCFHPDPVCTCKPKCSCTVSAILSQHKHEDCAMQLLRGLNDHYNNIESHILLLDLIPPISKIFSLVIQQEHQLMTDHITASVKTTSFSNTSPTTAPASVTCTYCNRVGHQENTCLKKHGFPNLEHQNVKTTNDNSRNIWTYCHKNGHTIDVCFKKHGYPPGHKFSNKPGQIHNAISSTDTNNQLKSLDQECSSLETIQLTPQQYQVLAALFKQPTSNTSNVHINQVGTVSTNTSPSNIVSIFQMHYSNIWLLDSSATDHDIHNQEKIGLIRHHNGLYLFDPSTCKIDTKASLEERSQPRPKTLFALKSGTLGVPKISSHFAKCCFRDLESLPLYEEASDMPLHCSQPPLTFRQPQNEIQRRDRQRSSSPEPPIEAVVLRRFGRH</sequence>
<organism evidence="3 4">
    <name type="scientific">Vigna radiata var. radiata</name>
    <name type="common">Mung bean</name>
    <name type="synonym">Phaseolus aureus</name>
    <dbReference type="NCBI Taxonomy" id="3916"/>
    <lineage>
        <taxon>Eukaryota</taxon>
        <taxon>Viridiplantae</taxon>
        <taxon>Streptophyta</taxon>
        <taxon>Embryophyta</taxon>
        <taxon>Tracheophyta</taxon>
        <taxon>Spermatophyta</taxon>
        <taxon>Magnoliopsida</taxon>
        <taxon>eudicotyledons</taxon>
        <taxon>Gunneridae</taxon>
        <taxon>Pentapetalae</taxon>
        <taxon>rosids</taxon>
        <taxon>fabids</taxon>
        <taxon>Fabales</taxon>
        <taxon>Fabaceae</taxon>
        <taxon>Papilionoideae</taxon>
        <taxon>50 kb inversion clade</taxon>
        <taxon>NPAAA clade</taxon>
        <taxon>indigoferoid/millettioid clade</taxon>
        <taxon>Phaseoleae</taxon>
        <taxon>Vigna</taxon>
    </lineage>
</organism>
<dbReference type="AlphaFoldDB" id="A0A1S3VVU8"/>
<proteinExistence type="predicted"/>
<evidence type="ECO:0000259" key="2">
    <source>
        <dbReference type="Pfam" id="PF14244"/>
    </source>
</evidence>
<evidence type="ECO:0000313" key="3">
    <source>
        <dbReference type="Proteomes" id="UP000087766"/>
    </source>
</evidence>
<dbReference type="GeneID" id="106778713"/>
<name>A0A1S3VVU8_VIGRR</name>
<evidence type="ECO:0000256" key="1">
    <source>
        <dbReference type="SAM" id="MobiDB-lite"/>
    </source>
</evidence>
<gene>
    <name evidence="4" type="primary">LOC106778713</name>
</gene>
<feature type="domain" description="Retrotransposon Copia-like N-terminal" evidence="2">
    <location>
        <begin position="21"/>
        <end position="67"/>
    </location>
</feature>